<feature type="compositionally biased region" description="Basic and acidic residues" evidence="1">
    <location>
        <begin position="1039"/>
        <end position="1055"/>
    </location>
</feature>
<protein>
    <submittedName>
        <fullName evidence="4">Neurobeachin-like</fullName>
    </submittedName>
</protein>
<dbReference type="GeneID" id="106475576"/>
<dbReference type="Proteomes" id="UP000694941">
    <property type="component" value="Unplaced"/>
</dbReference>
<reference evidence="4" key="1">
    <citation type="submission" date="2025-08" db="UniProtKB">
        <authorList>
            <consortium name="RefSeq"/>
        </authorList>
    </citation>
    <scope>IDENTIFICATION</scope>
    <source>
        <tissue evidence="4">Muscle</tissue>
    </source>
</reference>
<sequence length="1672" mass="189425">MLMALMSEHPASMVPAFDVKNGVRTVFKLLASKSETIRLQALKLLGYFLCRSTHKRKHDVMGPHNLYMLLSERMMLHTNHITLATYNVLFEILTEHISSQLLYTKHSEPESNYKLENPMILKVVATLIRQSKPCDELTEVKKLFLSDMTILCNNNKDNRRTILQMSVWQEWLVAMAYIYPQNSEEQRISDMVYSLFRMLLHHAVKLEYGGWRVWVDTLAIVHSKVAFEDFKSQFSQMYEQYEQRKTDDLTDPALRRQKPISTISGGDTCLRTYVPVSPRVELKEIEDSNITGNVCVTSHLDENISGYKVTDTYVEDVTCRITGSVSLNPEFSEDDVKCKSISNITEVHCPNTNEVNPSTRVYLSPDKQENSDTLHETLDETREYEHMKVQPEIGPSDTIIKGKTPLSLEIENNTYSHSEEVNKVNNQENVETRVIENHINGTGHDLSTSPLASQTLQNVQSSDISNNSLQKFSDEEDNYLKTKSKGSEGAELIETISCCQDDEMKKTTERGNTIAVPTSSEFQRNQLKNFDKSNSETCTVSQLNDRQEESLSNIADHLELSSVHNGTKGTMEEESPKYYNKPNNNSGFCDEEIMMEKEHSDKGNFLDVIIDNSSTNNITSDVTHCDAEMNEDKHFIKSVQGSQDVITHLEKHSKDEPILQDVYSENQTVPLQETPLYTTASVSLGSVIEIQEDSEIHSEKDLSHQTISQDKESKEKMILYDQESKVISSEEDSTPKIVSQVKERKDEVILGNQEPKVVSSEKDSSHEAVLQDKESEEKVILYDQESKVVSSEEYSTHQKVSQDKESEETVVIYDQESKVVSSEENLTSKSVIDRISERKIGSLEETLENKAVSLEIPVADKITLFHKQTENGLEKKLASSEHEPGDKTTFPEKTVEDNQLHLEKDSEVKLVFKEEGTEDKIVFLEKHLDDKPVYPKTDSEDKSVSSEKHLDDKPVYPKTDSEDKSVSSEKHLDDKPVYPKTDSEDKSVSSGKHLDDKPVYPKTDSEDKSVSLKEDVKGYPVSLEIASGNSPDFPEEGSEDKPVSPGKDSEDRDVSAEYDSEIKSMSQKKDEKPHLEMYSKNNKEDTSISFEKQNEENMLKAQESQEVSLGGKPLSHVIESSNQPITSEIALEYKSVSEEKYIEHIQVSPKNYPQQKVALQNENIEEISDTKTKISEKNLKHKPVLIKKDSEIEGLSYEKESKNRPIPPDHDVKEEALSEVKDSVEKSFFEEKDSKDALLFPQGPKYKSVCEEMDAEDALKDTAENSVSEGKDSEDVLFLPQDPKYKSFSEEKFACKEEDSLLLSQKAQSNKEVLGERDAKSVPLSQGKDVEVAFPPDKSPIYEKKCEEHVSSEENVDPDALEKLLVDKPLLLKNNPENKLLSDDEKPEDGIIRNERCPYEHTNQEMKDDYSTISRKFNSLEAPSDEHINELELISDVKVVENNKLNEAQTVVKEEDQDNLTCFFNGEITHEALDKQHRLIEENTSETKGVSDNVDDPDILNNPEGSKSEDTVSTIEGQLKKEGIQLADSSSKVGHVSHNKNVVLSETGPETAVAQVVDNQQQDVKQPETLLSDSDIQTIHIPTEPDIGITRRPRSASATRKPNFHQDVQRPKSASISHTRERSSSGSSGRQIFNDGPSRPPFRIPEFRWSSIHQRLLSDLLFSLETDIQVWR</sequence>
<dbReference type="PANTHER" id="PTHR13743">
    <property type="entry name" value="BEIGE/BEACH-RELATED"/>
    <property type="match status" value="1"/>
</dbReference>
<evidence type="ECO:0000256" key="1">
    <source>
        <dbReference type="SAM" id="MobiDB-lite"/>
    </source>
</evidence>
<feature type="compositionally biased region" description="Basic and acidic residues" evidence="1">
    <location>
        <begin position="1067"/>
        <end position="1098"/>
    </location>
</feature>
<dbReference type="InterPro" id="IPR050865">
    <property type="entry name" value="BEACH_Domain"/>
</dbReference>
<feature type="non-terminal residue" evidence="4">
    <location>
        <position position="1672"/>
    </location>
</feature>
<feature type="region of interest" description="Disordered" evidence="1">
    <location>
        <begin position="873"/>
        <end position="901"/>
    </location>
</feature>
<dbReference type="RefSeq" id="XP_013791710.2">
    <property type="nucleotide sequence ID" value="XM_013936256.2"/>
</dbReference>
<dbReference type="InterPro" id="IPR031570">
    <property type="entry name" value="NBEA/BDCP_DUF4704"/>
</dbReference>
<keyword evidence="3" id="KW-1185">Reference proteome</keyword>
<dbReference type="PANTHER" id="PTHR13743:SF162">
    <property type="entry name" value="NEUROBEACHIN"/>
    <property type="match status" value="1"/>
</dbReference>
<feature type="domain" description="DUF4704" evidence="2">
    <location>
        <begin position="1"/>
        <end position="223"/>
    </location>
</feature>
<feature type="region of interest" description="Disordered" evidence="1">
    <location>
        <begin position="1309"/>
        <end position="1338"/>
    </location>
</feature>
<dbReference type="Pfam" id="PF15787">
    <property type="entry name" value="DUF4704"/>
    <property type="match status" value="1"/>
</dbReference>
<evidence type="ECO:0000313" key="3">
    <source>
        <dbReference type="Proteomes" id="UP000694941"/>
    </source>
</evidence>
<feature type="compositionally biased region" description="Basic and acidic residues" evidence="1">
    <location>
        <begin position="924"/>
        <end position="1017"/>
    </location>
</feature>
<evidence type="ECO:0000259" key="2">
    <source>
        <dbReference type="Pfam" id="PF15787"/>
    </source>
</evidence>
<name>A0ABM1BZQ7_LIMPO</name>
<gene>
    <name evidence="4" type="primary">LOC106475576</name>
</gene>
<feature type="region of interest" description="Disordered" evidence="1">
    <location>
        <begin position="924"/>
        <end position="1111"/>
    </location>
</feature>
<feature type="region of interest" description="Disordered" evidence="1">
    <location>
        <begin position="1583"/>
        <end position="1639"/>
    </location>
</feature>
<accession>A0ABM1BZQ7</accession>
<organism evidence="3 4">
    <name type="scientific">Limulus polyphemus</name>
    <name type="common">Atlantic horseshoe crab</name>
    <dbReference type="NCBI Taxonomy" id="6850"/>
    <lineage>
        <taxon>Eukaryota</taxon>
        <taxon>Metazoa</taxon>
        <taxon>Ecdysozoa</taxon>
        <taxon>Arthropoda</taxon>
        <taxon>Chelicerata</taxon>
        <taxon>Merostomata</taxon>
        <taxon>Xiphosura</taxon>
        <taxon>Limulidae</taxon>
        <taxon>Limulus</taxon>
    </lineage>
</organism>
<proteinExistence type="predicted"/>
<feature type="region of interest" description="Disordered" evidence="1">
    <location>
        <begin position="1484"/>
        <end position="1512"/>
    </location>
</feature>
<evidence type="ECO:0000313" key="4">
    <source>
        <dbReference type="RefSeq" id="XP_013791710.2"/>
    </source>
</evidence>